<evidence type="ECO:0000256" key="2">
    <source>
        <dbReference type="ARBA" id="ARBA00022692"/>
    </source>
</evidence>
<comment type="caution">
    <text evidence="10">The sequence shown here is derived from an EMBL/GenBank/DDBJ whole genome shotgun (WGS) entry which is preliminary data.</text>
</comment>
<keyword evidence="3" id="KW-0547">Nucleotide-binding</keyword>
<gene>
    <name evidence="10" type="primary">RvY_17572</name>
    <name evidence="10" type="synonym">RvY_17572.3</name>
    <name evidence="10" type="ORF">RvY_17572-3</name>
</gene>
<dbReference type="SUPFAM" id="SSF55073">
    <property type="entry name" value="Nucleotide cyclase"/>
    <property type="match status" value="1"/>
</dbReference>
<organism evidence="10 11">
    <name type="scientific">Ramazzottius varieornatus</name>
    <name type="common">Water bear</name>
    <name type="synonym">Tardigrade</name>
    <dbReference type="NCBI Taxonomy" id="947166"/>
    <lineage>
        <taxon>Eukaryota</taxon>
        <taxon>Metazoa</taxon>
        <taxon>Ecdysozoa</taxon>
        <taxon>Tardigrada</taxon>
        <taxon>Eutardigrada</taxon>
        <taxon>Parachela</taxon>
        <taxon>Hypsibioidea</taxon>
        <taxon>Ramazzottiidae</taxon>
        <taxon>Ramazzottius</taxon>
    </lineage>
</organism>
<dbReference type="InterPro" id="IPR050401">
    <property type="entry name" value="Cyclic_nucleotide_synthase"/>
</dbReference>
<dbReference type="InterPro" id="IPR029787">
    <property type="entry name" value="Nucleotide_cyclase"/>
</dbReference>
<evidence type="ECO:0000256" key="1">
    <source>
        <dbReference type="ARBA" id="ARBA00004370"/>
    </source>
</evidence>
<evidence type="ECO:0000256" key="7">
    <source>
        <dbReference type="ARBA" id="ARBA00023239"/>
    </source>
</evidence>
<dbReference type="GO" id="GO:0035556">
    <property type="term" value="P:intracellular signal transduction"/>
    <property type="evidence" value="ECO:0007669"/>
    <property type="project" value="InterPro"/>
</dbReference>
<keyword evidence="8" id="KW-0175">Coiled coil</keyword>
<keyword evidence="11" id="KW-1185">Reference proteome</keyword>
<dbReference type="GO" id="GO:0007168">
    <property type="term" value="P:receptor guanylyl cyclase signaling pathway"/>
    <property type="evidence" value="ECO:0007669"/>
    <property type="project" value="TreeGrafter"/>
</dbReference>
<dbReference type="Gene3D" id="6.10.250.780">
    <property type="match status" value="1"/>
</dbReference>
<dbReference type="Proteomes" id="UP000186922">
    <property type="component" value="Unassembled WGS sequence"/>
</dbReference>
<dbReference type="EMBL" id="BDGG01000016">
    <property type="protein sequence ID" value="GAV07769.1"/>
    <property type="molecule type" value="Genomic_DNA"/>
</dbReference>
<dbReference type="GO" id="GO:0001653">
    <property type="term" value="F:peptide receptor activity"/>
    <property type="evidence" value="ECO:0007669"/>
    <property type="project" value="TreeGrafter"/>
</dbReference>
<keyword evidence="2" id="KW-0812">Transmembrane</keyword>
<dbReference type="Gene3D" id="3.30.70.1230">
    <property type="entry name" value="Nucleotide cyclase"/>
    <property type="match status" value="1"/>
</dbReference>
<dbReference type="Pfam" id="PF00211">
    <property type="entry name" value="Guanylate_cyc"/>
    <property type="match status" value="1"/>
</dbReference>
<feature type="domain" description="Guanylate cyclase" evidence="9">
    <location>
        <begin position="99"/>
        <end position="232"/>
    </location>
</feature>
<dbReference type="SMART" id="SM00044">
    <property type="entry name" value="CYCc"/>
    <property type="match status" value="1"/>
</dbReference>
<dbReference type="GO" id="GO:0004383">
    <property type="term" value="F:guanylate cyclase activity"/>
    <property type="evidence" value="ECO:0007669"/>
    <property type="project" value="TreeGrafter"/>
</dbReference>
<dbReference type="PROSITE" id="PS50125">
    <property type="entry name" value="GUANYLATE_CYCLASE_2"/>
    <property type="match status" value="1"/>
</dbReference>
<dbReference type="InterPro" id="IPR001054">
    <property type="entry name" value="A/G_cyclase"/>
</dbReference>
<evidence type="ECO:0000256" key="3">
    <source>
        <dbReference type="ARBA" id="ARBA00022741"/>
    </source>
</evidence>
<accession>A0A1D1W9I8</accession>
<protein>
    <recommendedName>
        <fullName evidence="9">Guanylate cyclase domain-containing protein</fullName>
    </recommendedName>
</protein>
<dbReference type="GO" id="GO:0004016">
    <property type="term" value="F:adenylate cyclase activity"/>
    <property type="evidence" value="ECO:0007669"/>
    <property type="project" value="TreeGrafter"/>
</dbReference>
<dbReference type="GO" id="GO:0005886">
    <property type="term" value="C:plasma membrane"/>
    <property type="evidence" value="ECO:0007669"/>
    <property type="project" value="TreeGrafter"/>
</dbReference>
<sequence>MMELCWNQIPLERPSFVKIRDQYLKKILGNTKENIVDQLLKRMDQYSNTLEKKVAEKTQQLLEEKKRTDELLHTFLPGGTIDALTRGEPVEPELIPSVTVYFGTMVDLAEVCRDLTPACITSLMNAVDSLVEGTVERHELFKVKGYVGDGYMMVSGILNRLPTAGQIASSIATAAMHLQKEVQSFYHPDMGNQMLQLRAGMASGAVVAGIVGSRIPQYYLFGQTVVTARLMETSGHAMKIQVADSTKQLLPQHYDLQERADKIKSGEGSATYWLISSHR</sequence>
<dbReference type="STRING" id="947166.A0A1D1W9I8"/>
<dbReference type="GO" id="GO:0000166">
    <property type="term" value="F:nucleotide binding"/>
    <property type="evidence" value="ECO:0007669"/>
    <property type="project" value="UniProtKB-KW"/>
</dbReference>
<evidence type="ECO:0000259" key="9">
    <source>
        <dbReference type="PROSITE" id="PS50125"/>
    </source>
</evidence>
<keyword evidence="7" id="KW-0456">Lyase</keyword>
<evidence type="ECO:0000313" key="11">
    <source>
        <dbReference type="Proteomes" id="UP000186922"/>
    </source>
</evidence>
<evidence type="ECO:0000256" key="8">
    <source>
        <dbReference type="SAM" id="Coils"/>
    </source>
</evidence>
<keyword evidence="4" id="KW-1133">Transmembrane helix</keyword>
<keyword evidence="5" id="KW-0472">Membrane</keyword>
<name>A0A1D1W9I8_RAMVA</name>
<evidence type="ECO:0000313" key="10">
    <source>
        <dbReference type="EMBL" id="GAV07769.1"/>
    </source>
</evidence>
<evidence type="ECO:0000256" key="5">
    <source>
        <dbReference type="ARBA" id="ARBA00023136"/>
    </source>
</evidence>
<dbReference type="PANTHER" id="PTHR11920">
    <property type="entry name" value="GUANYLYL CYCLASE"/>
    <property type="match status" value="1"/>
</dbReference>
<dbReference type="OrthoDB" id="1890790at2759"/>
<dbReference type="CDD" id="cd07302">
    <property type="entry name" value="CHD"/>
    <property type="match status" value="1"/>
</dbReference>
<evidence type="ECO:0000256" key="6">
    <source>
        <dbReference type="ARBA" id="ARBA00023180"/>
    </source>
</evidence>
<evidence type="ECO:0000256" key="4">
    <source>
        <dbReference type="ARBA" id="ARBA00022989"/>
    </source>
</evidence>
<keyword evidence="6" id="KW-0325">Glycoprotein</keyword>
<comment type="subcellular location">
    <subcellularLocation>
        <location evidence="1">Membrane</location>
    </subcellularLocation>
</comment>
<reference evidence="10 11" key="1">
    <citation type="journal article" date="2016" name="Nat. Commun.">
        <title>Extremotolerant tardigrade genome and improved radiotolerance of human cultured cells by tardigrade-unique protein.</title>
        <authorList>
            <person name="Hashimoto T."/>
            <person name="Horikawa D.D."/>
            <person name="Saito Y."/>
            <person name="Kuwahara H."/>
            <person name="Kozuka-Hata H."/>
            <person name="Shin-I T."/>
            <person name="Minakuchi Y."/>
            <person name="Ohishi K."/>
            <person name="Motoyama A."/>
            <person name="Aizu T."/>
            <person name="Enomoto A."/>
            <person name="Kondo K."/>
            <person name="Tanaka S."/>
            <person name="Hara Y."/>
            <person name="Koshikawa S."/>
            <person name="Sagara H."/>
            <person name="Miura T."/>
            <person name="Yokobori S."/>
            <person name="Miyagawa K."/>
            <person name="Suzuki Y."/>
            <person name="Kubo T."/>
            <person name="Oyama M."/>
            <person name="Kohara Y."/>
            <person name="Fujiyama A."/>
            <person name="Arakawa K."/>
            <person name="Katayama T."/>
            <person name="Toyoda A."/>
            <person name="Kunieda T."/>
        </authorList>
    </citation>
    <scope>NUCLEOTIDE SEQUENCE [LARGE SCALE GENOMIC DNA]</scope>
    <source>
        <strain evidence="10 11">YOKOZUNA-1</strain>
    </source>
</reference>
<feature type="coiled-coil region" evidence="8">
    <location>
        <begin position="36"/>
        <end position="67"/>
    </location>
</feature>
<proteinExistence type="predicted"/>
<dbReference type="PANTHER" id="PTHR11920:SF335">
    <property type="entry name" value="GUANYLATE CYCLASE"/>
    <property type="match status" value="1"/>
</dbReference>
<dbReference type="AlphaFoldDB" id="A0A1D1W9I8"/>